<keyword evidence="5" id="KW-0472">Membrane</keyword>
<dbReference type="Pfam" id="PF25944">
    <property type="entry name" value="Beta-barrel_RND"/>
    <property type="match status" value="1"/>
</dbReference>
<evidence type="ECO:0000259" key="8">
    <source>
        <dbReference type="Pfam" id="PF25917"/>
    </source>
</evidence>
<gene>
    <name evidence="11" type="ORF">GCM10007884_36690</name>
</gene>
<evidence type="ECO:0000313" key="11">
    <source>
        <dbReference type="EMBL" id="GLS45678.1"/>
    </source>
</evidence>
<dbReference type="Gene3D" id="2.40.420.20">
    <property type="match status" value="1"/>
</dbReference>
<dbReference type="Gene3D" id="1.10.287.470">
    <property type="entry name" value="Helix hairpin bin"/>
    <property type="match status" value="1"/>
</dbReference>
<dbReference type="Pfam" id="PF25876">
    <property type="entry name" value="HH_MFP_RND"/>
    <property type="match status" value="1"/>
</dbReference>
<keyword evidence="12" id="KW-1185">Reference proteome</keyword>
<dbReference type="Gene3D" id="2.40.50.100">
    <property type="match status" value="1"/>
</dbReference>
<dbReference type="EMBL" id="BSPG01000025">
    <property type="protein sequence ID" value="GLS45678.1"/>
    <property type="molecule type" value="Genomic_DNA"/>
</dbReference>
<sequence length="402" mass="42802">MHSKPASLAKPRKRSWAIWLLLALIGVGSYLAWSKLGDRTSHTKPTTQGQPPVPVEIGTVEKGPFDEVLASLGTVQAFNTAQVRTRVDGQIQAVAFKEGQIVRAGDVLVQVDPRPYQASLDQAKAKKTQDESTLKNARADLERYTKLGDYASRQQTDTQSATVNSLIAQVASDQAIIDNAQTQLGYATIRAPFDGVAGFRLVDVGNIVNASAQTAIVTITQVEPIFVVLTAPEDQLHEITAALAKGIVPVEAWSTDGQSKLSEGRLSLLNNQVDTATGTIRLKAVFENKDHALWPGLSVSTRMRIGVVQDAVTIPDDAVQHGPGGLFAFVVNESDTAHQQSVKVGRSNLGRTRVLGGLNPGERVITAGQSRVTQGAKVAQKRSDGATRIGMTQPADAAAGAH</sequence>
<keyword evidence="4" id="KW-0997">Cell inner membrane</keyword>
<evidence type="ECO:0000256" key="2">
    <source>
        <dbReference type="ARBA" id="ARBA00009477"/>
    </source>
</evidence>
<comment type="subcellular location">
    <subcellularLocation>
        <location evidence="1">Cell membrane</location>
    </subcellularLocation>
</comment>
<organism evidence="11 12">
    <name type="scientific">Methylobacterium brachythecii</name>
    <dbReference type="NCBI Taxonomy" id="1176177"/>
    <lineage>
        <taxon>Bacteria</taxon>
        <taxon>Pseudomonadati</taxon>
        <taxon>Pseudomonadota</taxon>
        <taxon>Alphaproteobacteria</taxon>
        <taxon>Hyphomicrobiales</taxon>
        <taxon>Methylobacteriaceae</taxon>
        <taxon>Methylobacterium</taxon>
    </lineage>
</organism>
<dbReference type="SUPFAM" id="SSF111369">
    <property type="entry name" value="HlyD-like secretion proteins"/>
    <property type="match status" value="1"/>
</dbReference>
<feature type="domain" description="Multidrug resistance protein MdtA-like alpha-helical hairpin" evidence="7">
    <location>
        <begin position="120"/>
        <end position="187"/>
    </location>
</feature>
<dbReference type="NCBIfam" id="TIGR01730">
    <property type="entry name" value="RND_mfp"/>
    <property type="match status" value="1"/>
</dbReference>
<proteinExistence type="inferred from homology"/>
<evidence type="ECO:0000256" key="4">
    <source>
        <dbReference type="ARBA" id="ARBA00022519"/>
    </source>
</evidence>
<dbReference type="Pfam" id="PF25917">
    <property type="entry name" value="BSH_RND"/>
    <property type="match status" value="1"/>
</dbReference>
<dbReference type="InterPro" id="IPR058624">
    <property type="entry name" value="MdtA-like_HH"/>
</dbReference>
<feature type="domain" description="YknX-like C-terminal permuted SH3-like" evidence="10">
    <location>
        <begin position="311"/>
        <end position="379"/>
    </location>
</feature>
<feature type="domain" description="Multidrug resistance protein MdtA-like beta-barrel" evidence="9">
    <location>
        <begin position="224"/>
        <end position="306"/>
    </location>
</feature>
<dbReference type="Gene3D" id="2.40.30.170">
    <property type="match status" value="1"/>
</dbReference>
<protein>
    <submittedName>
        <fullName evidence="11">Multidrug resistance protein</fullName>
    </submittedName>
</protein>
<evidence type="ECO:0000259" key="9">
    <source>
        <dbReference type="Pfam" id="PF25944"/>
    </source>
</evidence>
<dbReference type="InterPro" id="IPR058626">
    <property type="entry name" value="MdtA-like_b-barrel"/>
</dbReference>
<dbReference type="Pfam" id="PF25989">
    <property type="entry name" value="YknX_C"/>
    <property type="match status" value="1"/>
</dbReference>
<dbReference type="InterPro" id="IPR058637">
    <property type="entry name" value="YknX-like_C"/>
</dbReference>
<name>A0ABQ6D7Z6_9HYPH</name>
<dbReference type="PANTHER" id="PTHR30469:SF36">
    <property type="entry name" value="BLL3903 PROTEIN"/>
    <property type="match status" value="1"/>
</dbReference>
<feature type="domain" description="Multidrug resistance protein MdtA-like barrel-sandwich hybrid" evidence="8">
    <location>
        <begin position="79"/>
        <end position="220"/>
    </location>
</feature>
<comment type="similarity">
    <text evidence="2">Belongs to the membrane fusion protein (MFP) (TC 8.A.1) family.</text>
</comment>
<dbReference type="InterPro" id="IPR058625">
    <property type="entry name" value="MdtA-like_BSH"/>
</dbReference>
<evidence type="ECO:0000256" key="5">
    <source>
        <dbReference type="ARBA" id="ARBA00023136"/>
    </source>
</evidence>
<comment type="caution">
    <text evidence="11">The sequence shown here is derived from an EMBL/GenBank/DDBJ whole genome shotgun (WGS) entry which is preliminary data.</text>
</comment>
<feature type="region of interest" description="Disordered" evidence="6">
    <location>
        <begin position="381"/>
        <end position="402"/>
    </location>
</feature>
<evidence type="ECO:0000256" key="3">
    <source>
        <dbReference type="ARBA" id="ARBA00022475"/>
    </source>
</evidence>
<evidence type="ECO:0000256" key="1">
    <source>
        <dbReference type="ARBA" id="ARBA00004236"/>
    </source>
</evidence>
<evidence type="ECO:0000313" key="12">
    <source>
        <dbReference type="Proteomes" id="UP001156881"/>
    </source>
</evidence>
<evidence type="ECO:0000259" key="7">
    <source>
        <dbReference type="Pfam" id="PF25876"/>
    </source>
</evidence>
<dbReference type="InterPro" id="IPR006143">
    <property type="entry name" value="RND_pump_MFP"/>
</dbReference>
<evidence type="ECO:0000256" key="6">
    <source>
        <dbReference type="SAM" id="MobiDB-lite"/>
    </source>
</evidence>
<evidence type="ECO:0000259" key="10">
    <source>
        <dbReference type="Pfam" id="PF25989"/>
    </source>
</evidence>
<keyword evidence="3" id="KW-1003">Cell membrane</keyword>
<reference evidence="12" key="1">
    <citation type="journal article" date="2019" name="Int. J. Syst. Evol. Microbiol.">
        <title>The Global Catalogue of Microorganisms (GCM) 10K type strain sequencing project: providing services to taxonomists for standard genome sequencing and annotation.</title>
        <authorList>
            <consortium name="The Broad Institute Genomics Platform"/>
            <consortium name="The Broad Institute Genome Sequencing Center for Infectious Disease"/>
            <person name="Wu L."/>
            <person name="Ma J."/>
        </authorList>
    </citation>
    <scope>NUCLEOTIDE SEQUENCE [LARGE SCALE GENOMIC DNA]</scope>
    <source>
        <strain evidence="12">NBRC 107710</strain>
    </source>
</reference>
<dbReference type="RefSeq" id="WP_183502036.1">
    <property type="nucleotide sequence ID" value="NZ_BSPG01000025.1"/>
</dbReference>
<dbReference type="Proteomes" id="UP001156881">
    <property type="component" value="Unassembled WGS sequence"/>
</dbReference>
<dbReference type="PANTHER" id="PTHR30469">
    <property type="entry name" value="MULTIDRUG RESISTANCE PROTEIN MDTA"/>
    <property type="match status" value="1"/>
</dbReference>
<accession>A0ABQ6D7Z6</accession>